<dbReference type="EMBL" id="QGTW01000010">
    <property type="protein sequence ID" value="PWW26588.1"/>
    <property type="molecule type" value="Genomic_DNA"/>
</dbReference>
<protein>
    <recommendedName>
        <fullName evidence="3">Na+/H+ antiporter</fullName>
    </recommendedName>
</protein>
<sequence length="66" mass="7474">MSRLLSIFMIGLGGYFAYQNRYRLINVLFGNALLRRFLVSSVMSFPGIRDRMMSSVFSSGASEGRQ</sequence>
<dbReference type="OrthoDB" id="2696719at2"/>
<evidence type="ECO:0000313" key="2">
    <source>
        <dbReference type="Proteomes" id="UP000247150"/>
    </source>
</evidence>
<name>A0A2V2ZQG1_9BACI</name>
<gene>
    <name evidence="1" type="ORF">DFO73_110161</name>
</gene>
<dbReference type="Proteomes" id="UP000247150">
    <property type="component" value="Unassembled WGS sequence"/>
</dbReference>
<proteinExistence type="predicted"/>
<comment type="caution">
    <text evidence="1">The sequence shown here is derived from an EMBL/GenBank/DDBJ whole genome shotgun (WGS) entry which is preliminary data.</text>
</comment>
<accession>A0A2V2ZQG1</accession>
<reference evidence="1 2" key="1">
    <citation type="submission" date="2018-05" db="EMBL/GenBank/DDBJ databases">
        <title>Freshwater and sediment microbial communities from various areas in North America, analyzing microbe dynamics in response to fracking.</title>
        <authorList>
            <person name="Lamendella R."/>
        </authorList>
    </citation>
    <scope>NUCLEOTIDE SEQUENCE [LARGE SCALE GENOMIC DNA]</scope>
    <source>
        <strain evidence="1 2">15_TX</strain>
    </source>
</reference>
<dbReference type="AlphaFoldDB" id="A0A2V2ZQG1"/>
<evidence type="ECO:0008006" key="3">
    <source>
        <dbReference type="Google" id="ProtNLM"/>
    </source>
</evidence>
<evidence type="ECO:0000313" key="1">
    <source>
        <dbReference type="EMBL" id="PWW26588.1"/>
    </source>
</evidence>
<organism evidence="1 2">
    <name type="scientific">Cytobacillus oceanisediminis</name>
    <dbReference type="NCBI Taxonomy" id="665099"/>
    <lineage>
        <taxon>Bacteria</taxon>
        <taxon>Bacillati</taxon>
        <taxon>Bacillota</taxon>
        <taxon>Bacilli</taxon>
        <taxon>Bacillales</taxon>
        <taxon>Bacillaceae</taxon>
        <taxon>Cytobacillus</taxon>
    </lineage>
</organism>
<dbReference type="RefSeq" id="WP_110066168.1">
    <property type="nucleotide sequence ID" value="NZ_QGTW01000010.1"/>
</dbReference>